<comment type="caution">
    <text evidence="2">The sequence shown here is derived from an EMBL/GenBank/DDBJ whole genome shotgun (WGS) entry which is preliminary data.</text>
</comment>
<evidence type="ECO:0000313" key="2">
    <source>
        <dbReference type="EMBL" id="CAB1425306.1"/>
    </source>
</evidence>
<evidence type="ECO:0000256" key="1">
    <source>
        <dbReference type="SAM" id="MobiDB-lite"/>
    </source>
</evidence>
<name>A0A9N7U7F9_PLEPL</name>
<dbReference type="AlphaFoldDB" id="A0A9N7U7F9"/>
<evidence type="ECO:0000313" key="3">
    <source>
        <dbReference type="Proteomes" id="UP001153269"/>
    </source>
</evidence>
<protein>
    <submittedName>
        <fullName evidence="2">Uncharacterized protein</fullName>
    </submittedName>
</protein>
<dbReference type="EMBL" id="CADEAL010000793">
    <property type="protein sequence ID" value="CAB1425306.1"/>
    <property type="molecule type" value="Genomic_DNA"/>
</dbReference>
<gene>
    <name evidence="2" type="ORF">PLEPLA_LOCUS13236</name>
</gene>
<feature type="region of interest" description="Disordered" evidence="1">
    <location>
        <begin position="1"/>
        <end position="29"/>
    </location>
</feature>
<proteinExistence type="predicted"/>
<sequence>MEPLHNGKGAAVTQHKPVLPPPHDPNHKPLERLIILPEEQLKFSSRTNGLKLPRHFLPEDFYTSNISARLNPRSSKYGHLWLRKTNMALDKMPNSRLQSVSSETNG</sequence>
<accession>A0A9N7U7F9</accession>
<organism evidence="2 3">
    <name type="scientific">Pleuronectes platessa</name>
    <name type="common">European plaice</name>
    <dbReference type="NCBI Taxonomy" id="8262"/>
    <lineage>
        <taxon>Eukaryota</taxon>
        <taxon>Metazoa</taxon>
        <taxon>Chordata</taxon>
        <taxon>Craniata</taxon>
        <taxon>Vertebrata</taxon>
        <taxon>Euteleostomi</taxon>
        <taxon>Actinopterygii</taxon>
        <taxon>Neopterygii</taxon>
        <taxon>Teleostei</taxon>
        <taxon>Neoteleostei</taxon>
        <taxon>Acanthomorphata</taxon>
        <taxon>Carangaria</taxon>
        <taxon>Pleuronectiformes</taxon>
        <taxon>Pleuronectoidei</taxon>
        <taxon>Pleuronectidae</taxon>
        <taxon>Pleuronectes</taxon>
    </lineage>
</organism>
<reference evidence="2" key="1">
    <citation type="submission" date="2020-03" db="EMBL/GenBank/DDBJ databases">
        <authorList>
            <person name="Weist P."/>
        </authorList>
    </citation>
    <scope>NUCLEOTIDE SEQUENCE</scope>
</reference>
<keyword evidence="3" id="KW-1185">Reference proteome</keyword>
<dbReference type="Proteomes" id="UP001153269">
    <property type="component" value="Unassembled WGS sequence"/>
</dbReference>